<keyword evidence="1" id="KW-0479">Metal-binding</keyword>
<dbReference type="InterPro" id="IPR000917">
    <property type="entry name" value="Sulfatase_N"/>
</dbReference>
<name>A0A5B2TFY6_9PROT</name>
<protein>
    <submittedName>
        <fullName evidence="4">Alkaline phosphatase family protein</fullName>
    </submittedName>
</protein>
<evidence type="ECO:0000259" key="3">
    <source>
        <dbReference type="Pfam" id="PF00884"/>
    </source>
</evidence>
<gene>
    <name evidence="4" type="ORF">F0Q34_12320</name>
</gene>
<evidence type="ECO:0000256" key="2">
    <source>
        <dbReference type="ARBA" id="ARBA00022801"/>
    </source>
</evidence>
<dbReference type="InterPro" id="IPR054912">
    <property type="entry name" value="HdlasePehA"/>
</dbReference>
<dbReference type="CDD" id="cd16028">
    <property type="entry name" value="PMH"/>
    <property type="match status" value="1"/>
</dbReference>
<organism evidence="4 5">
    <name type="scientific">Teichococcus oryzae</name>
    <dbReference type="NCBI Taxonomy" id="1608942"/>
    <lineage>
        <taxon>Bacteria</taxon>
        <taxon>Pseudomonadati</taxon>
        <taxon>Pseudomonadota</taxon>
        <taxon>Alphaproteobacteria</taxon>
        <taxon>Acetobacterales</taxon>
        <taxon>Roseomonadaceae</taxon>
        <taxon>Roseomonas</taxon>
    </lineage>
</organism>
<dbReference type="SUPFAM" id="SSF53649">
    <property type="entry name" value="Alkaline phosphatase-like"/>
    <property type="match status" value="1"/>
</dbReference>
<reference evidence="4 5" key="1">
    <citation type="journal article" date="2015" name="Int. J. Syst. Evol. Microbiol.">
        <title>Roseomonas oryzae sp. nov., isolated from paddy rhizosphere soil.</title>
        <authorList>
            <person name="Ramaprasad E.V."/>
            <person name="Sasikala Ch."/>
            <person name="Ramana Ch.V."/>
        </authorList>
    </citation>
    <scope>NUCLEOTIDE SEQUENCE [LARGE SCALE GENOMIC DNA]</scope>
    <source>
        <strain evidence="4 5">KCTC 42542</strain>
    </source>
</reference>
<dbReference type="Proteomes" id="UP000322110">
    <property type="component" value="Unassembled WGS sequence"/>
</dbReference>
<dbReference type="Gene3D" id="3.40.720.10">
    <property type="entry name" value="Alkaline Phosphatase, subunit A"/>
    <property type="match status" value="1"/>
</dbReference>
<proteinExistence type="predicted"/>
<dbReference type="PANTHER" id="PTHR45953">
    <property type="entry name" value="IDURONATE 2-SULFATASE"/>
    <property type="match status" value="1"/>
</dbReference>
<dbReference type="InterPro" id="IPR017850">
    <property type="entry name" value="Alkaline_phosphatase_core_sf"/>
</dbReference>
<dbReference type="PANTHER" id="PTHR45953:SF1">
    <property type="entry name" value="IDURONATE 2-SULFATASE"/>
    <property type="match status" value="1"/>
</dbReference>
<evidence type="ECO:0000313" key="5">
    <source>
        <dbReference type="Proteomes" id="UP000322110"/>
    </source>
</evidence>
<dbReference type="EMBL" id="VUKA01000005">
    <property type="protein sequence ID" value="KAA2212905.1"/>
    <property type="molecule type" value="Genomic_DNA"/>
</dbReference>
<keyword evidence="2" id="KW-0378">Hydrolase</keyword>
<evidence type="ECO:0000256" key="1">
    <source>
        <dbReference type="ARBA" id="ARBA00022723"/>
    </source>
</evidence>
<comment type="caution">
    <text evidence="4">The sequence shown here is derived from an EMBL/GenBank/DDBJ whole genome shotgun (WGS) entry which is preliminary data.</text>
</comment>
<dbReference type="Gene3D" id="6.10.250.3360">
    <property type="match status" value="1"/>
</dbReference>
<evidence type="ECO:0000313" key="4">
    <source>
        <dbReference type="EMBL" id="KAA2212905.1"/>
    </source>
</evidence>
<accession>A0A5B2TFY6</accession>
<dbReference type="GO" id="GO:0046872">
    <property type="term" value="F:metal ion binding"/>
    <property type="evidence" value="ECO:0007669"/>
    <property type="project" value="UniProtKB-KW"/>
</dbReference>
<dbReference type="OrthoDB" id="9795675at2"/>
<dbReference type="NCBIfam" id="NF045661">
    <property type="entry name" value="HdlasePehA"/>
    <property type="match status" value="1"/>
</dbReference>
<dbReference type="AlphaFoldDB" id="A0A5B2TFY6"/>
<keyword evidence="5" id="KW-1185">Reference proteome</keyword>
<dbReference type="GO" id="GO:0008484">
    <property type="term" value="F:sulfuric ester hydrolase activity"/>
    <property type="evidence" value="ECO:0007669"/>
    <property type="project" value="TreeGrafter"/>
</dbReference>
<dbReference type="GO" id="GO:0005737">
    <property type="term" value="C:cytoplasm"/>
    <property type="evidence" value="ECO:0007669"/>
    <property type="project" value="TreeGrafter"/>
</dbReference>
<sequence length="545" mass="60627">MACPSPSASSIRHFPVIGTSRFAVKPLPVEQGGANVTQRRNVLLIVVDQWRADFVPALGAGFLKTPNLDRLCREGVTFRNHVTTAVPCGPARASLLTGLYLMNHRAVQNTVPLDSRHMNLGKALRGIGYDPALIGYTTTTPDPRGTTEKDFRFTLLGDLMEGFRSVGAFEPSMDGYFGWLAQKGFDLPENREDIWLPEGEDSVPGATQRPSRIPAELSDTAYFTERALTYLKGKGDKPWFLHLGYWRPHPPFIAPAPFNTMYDPADMPKLVRGPTWQDEAKQHPLHSFYLNGISQGSFFHGAGGAASELDEATIAQMRATYAGMISEVDQALGEVFAYLDETDQWKDTLVIFTSDHGEQLGDHYLLGKIGYHDESFRIPLVIKDPDAPQAAGQIEDCFTESVDVLPTILDWLGGTPPRACDGRSMLPVVRDGVPSDWRDHLFYEYDFRDVHYSKPEGVLGLNMDDSSLCVVQDSKWKYVHFAALPPLLFDLEADPAQLNNLADDPAHAATVAHYAQRALSHRMKHAERTLTHFRSTPHGLEERQP</sequence>
<dbReference type="Pfam" id="PF00884">
    <property type="entry name" value="Sulfatase"/>
    <property type="match status" value="1"/>
</dbReference>
<feature type="domain" description="Sulfatase N-terminal" evidence="3">
    <location>
        <begin position="40"/>
        <end position="413"/>
    </location>
</feature>